<dbReference type="Proteomes" id="UP001165384">
    <property type="component" value="Unassembled WGS sequence"/>
</dbReference>
<feature type="domain" description="DUF4123" evidence="1">
    <location>
        <begin position="8"/>
        <end position="107"/>
    </location>
</feature>
<sequence length="262" mass="28968">MAFDSKLVQRMRHASKGTPIAVRTPLSALAEHLPYLYGPLKNRGTVETLLQDAEGSPMVSFIASNVALDSLVEALKALLLVKTNDGNRWPLRYADTRILPELLALSSEGAFPLSSAIASWWWPDRMGDLKVFVADHCNQEDVAPADHLFFNDAQFGRMLTAAQPDAIIDQLYQACPDILDRWLPHQNFAKVRSALKELPAACRGSAELEIRWCSLALTFNEPLSNIDWFSNALQVSNSIGELLARLDEIPDDVWEGAANGVV</sequence>
<dbReference type="InterPro" id="IPR025391">
    <property type="entry name" value="DUF4123"/>
</dbReference>
<evidence type="ECO:0000313" key="2">
    <source>
        <dbReference type="EMBL" id="MCG2577022.1"/>
    </source>
</evidence>
<reference evidence="2" key="1">
    <citation type="submission" date="2022-01" db="EMBL/GenBank/DDBJ databases">
        <authorList>
            <person name="Jo J.-H."/>
            <person name="Im W.-T."/>
        </authorList>
    </citation>
    <scope>NUCLEOTIDE SEQUENCE</scope>
    <source>
        <strain evidence="2">XY25</strain>
    </source>
</reference>
<dbReference type="Pfam" id="PF13503">
    <property type="entry name" value="DUF4123"/>
    <property type="match status" value="1"/>
</dbReference>
<name>A0ABS9K1I2_9RHOO</name>
<evidence type="ECO:0000313" key="3">
    <source>
        <dbReference type="Proteomes" id="UP001165384"/>
    </source>
</evidence>
<comment type="caution">
    <text evidence="2">The sequence shown here is derived from an EMBL/GenBank/DDBJ whole genome shotgun (WGS) entry which is preliminary data.</text>
</comment>
<keyword evidence="3" id="KW-1185">Reference proteome</keyword>
<protein>
    <submittedName>
        <fullName evidence="2">DUF4123 domain-containing protein</fullName>
    </submittedName>
</protein>
<proteinExistence type="predicted"/>
<gene>
    <name evidence="2" type="ORF">LZ012_08435</name>
</gene>
<evidence type="ECO:0000259" key="1">
    <source>
        <dbReference type="Pfam" id="PF13503"/>
    </source>
</evidence>
<organism evidence="2 3">
    <name type="scientific">Dechloromonas hankyongensis</name>
    <dbReference type="NCBI Taxonomy" id="2908002"/>
    <lineage>
        <taxon>Bacteria</taxon>
        <taxon>Pseudomonadati</taxon>
        <taxon>Pseudomonadota</taxon>
        <taxon>Betaproteobacteria</taxon>
        <taxon>Rhodocyclales</taxon>
        <taxon>Azonexaceae</taxon>
        <taxon>Dechloromonas</taxon>
    </lineage>
</organism>
<dbReference type="EMBL" id="JAKLTN010000001">
    <property type="protein sequence ID" value="MCG2577022.1"/>
    <property type="molecule type" value="Genomic_DNA"/>
</dbReference>
<accession>A0ABS9K1I2</accession>